<keyword evidence="2" id="KW-1185">Reference proteome</keyword>
<gene>
    <name evidence="1" type="ORF">GFSPODELE1_LOCUS2380</name>
</gene>
<name>A0ABP1CVN4_9APHY</name>
<accession>A0ABP1CVN4</accession>
<evidence type="ECO:0000313" key="2">
    <source>
        <dbReference type="Proteomes" id="UP001497453"/>
    </source>
</evidence>
<evidence type="ECO:0000313" key="1">
    <source>
        <dbReference type="EMBL" id="CAL1698884.1"/>
    </source>
</evidence>
<dbReference type="EMBL" id="OZ037954">
    <property type="protein sequence ID" value="CAL1698884.1"/>
    <property type="molecule type" value="Genomic_DNA"/>
</dbReference>
<proteinExistence type="predicted"/>
<protein>
    <submittedName>
        <fullName evidence="1">Uncharacterized protein</fullName>
    </submittedName>
</protein>
<sequence length="104" mass="11464">MDWKHIIRATSPFSRVATDDSPHMRQANVNACTVRPPAGFKALPFDTMTSVGMTYPERFKSGSIPALSSQPRFRSTDFRAGLLGRSKNSGSLRFATHNASLFCV</sequence>
<dbReference type="Proteomes" id="UP001497453">
    <property type="component" value="Chromosome 11"/>
</dbReference>
<reference evidence="2" key="1">
    <citation type="submission" date="2024-04" db="EMBL/GenBank/DDBJ databases">
        <authorList>
            <person name="Shaw F."/>
            <person name="Minotto A."/>
        </authorList>
    </citation>
    <scope>NUCLEOTIDE SEQUENCE [LARGE SCALE GENOMIC DNA]</scope>
</reference>
<organism evidence="1 2">
    <name type="scientific">Somion occarium</name>
    <dbReference type="NCBI Taxonomy" id="3059160"/>
    <lineage>
        <taxon>Eukaryota</taxon>
        <taxon>Fungi</taxon>
        <taxon>Dikarya</taxon>
        <taxon>Basidiomycota</taxon>
        <taxon>Agaricomycotina</taxon>
        <taxon>Agaricomycetes</taxon>
        <taxon>Polyporales</taxon>
        <taxon>Cerrenaceae</taxon>
        <taxon>Somion</taxon>
    </lineage>
</organism>